<sequence>MTGPAKIRRGTSPQRKRPTVTRSTGRRPAAKRPSTIAQAFATIPLPAGMLRRIGNWVAGGALAVGVVAGVLAMRLPQTIGTEIGEGIGAAGFRVRNIEIVGIDQADRAAVYDVAVDQTSRAMPLVDLEAIRARLMRFGWIADARVSRRLPDTLVIDIVERRAAAIWQHKQKLALIDRTGVVIAPVDLTAMPENLPIVIGPGANRQAASLNVLMETAPALKPMLAGASWIGDRRWDLRFQSGETLALPEGQEAAMAALRKFTAMDGRARLLGQGFVRFDMRMPDKFVVRVSREPGHKVTETALVDKSI</sequence>
<keyword evidence="6 9" id="KW-1133">Transmembrane helix</keyword>
<feature type="compositionally biased region" description="Basic residues" evidence="10">
    <location>
        <begin position="1"/>
        <end position="30"/>
    </location>
</feature>
<evidence type="ECO:0000256" key="10">
    <source>
        <dbReference type="SAM" id="MobiDB-lite"/>
    </source>
</evidence>
<keyword evidence="13" id="KW-1185">Reference proteome</keyword>
<dbReference type="RefSeq" id="WP_221237605.1">
    <property type="nucleotide sequence ID" value="NZ_BMJP01000003.1"/>
</dbReference>
<dbReference type="InterPro" id="IPR034746">
    <property type="entry name" value="POTRA"/>
</dbReference>
<comment type="similarity">
    <text evidence="9">Belongs to the FtsQ/DivIB family. FtsQ subfamily.</text>
</comment>
<keyword evidence="7 9" id="KW-0472">Membrane</keyword>
<evidence type="ECO:0000313" key="13">
    <source>
        <dbReference type="Proteomes" id="UP000546701"/>
    </source>
</evidence>
<keyword evidence="3 9" id="KW-0997">Cell inner membrane</keyword>
<evidence type="ECO:0000256" key="3">
    <source>
        <dbReference type="ARBA" id="ARBA00022519"/>
    </source>
</evidence>
<dbReference type="AlphaFoldDB" id="A0A7W9BTN6"/>
<evidence type="ECO:0000256" key="2">
    <source>
        <dbReference type="ARBA" id="ARBA00022475"/>
    </source>
</evidence>
<evidence type="ECO:0000256" key="4">
    <source>
        <dbReference type="ARBA" id="ARBA00022618"/>
    </source>
</evidence>
<comment type="function">
    <text evidence="9">Essential cell division protein.</text>
</comment>
<evidence type="ECO:0000256" key="7">
    <source>
        <dbReference type="ARBA" id="ARBA00023136"/>
    </source>
</evidence>
<dbReference type="GO" id="GO:0043093">
    <property type="term" value="P:FtsZ-dependent cytokinesis"/>
    <property type="evidence" value="ECO:0007669"/>
    <property type="project" value="UniProtKB-UniRule"/>
</dbReference>
<evidence type="ECO:0000259" key="11">
    <source>
        <dbReference type="PROSITE" id="PS51779"/>
    </source>
</evidence>
<evidence type="ECO:0000256" key="5">
    <source>
        <dbReference type="ARBA" id="ARBA00022692"/>
    </source>
</evidence>
<dbReference type="InterPro" id="IPR005548">
    <property type="entry name" value="Cell_div_FtsQ/DivIB_C"/>
</dbReference>
<dbReference type="PROSITE" id="PS51779">
    <property type="entry name" value="POTRA"/>
    <property type="match status" value="1"/>
</dbReference>
<organism evidence="12 13">
    <name type="scientific">Sphingomonas prati</name>
    <dbReference type="NCBI Taxonomy" id="1843237"/>
    <lineage>
        <taxon>Bacteria</taxon>
        <taxon>Pseudomonadati</taxon>
        <taxon>Pseudomonadota</taxon>
        <taxon>Alphaproteobacteria</taxon>
        <taxon>Sphingomonadales</taxon>
        <taxon>Sphingomonadaceae</taxon>
        <taxon>Sphingomonas</taxon>
    </lineage>
</organism>
<evidence type="ECO:0000256" key="1">
    <source>
        <dbReference type="ARBA" id="ARBA00004370"/>
    </source>
</evidence>
<feature type="region of interest" description="Disordered" evidence="10">
    <location>
        <begin position="1"/>
        <end position="33"/>
    </location>
</feature>
<dbReference type="GO" id="GO:0005886">
    <property type="term" value="C:plasma membrane"/>
    <property type="evidence" value="ECO:0007669"/>
    <property type="project" value="UniProtKB-SubCell"/>
</dbReference>
<keyword evidence="2 9" id="KW-1003">Cell membrane</keyword>
<proteinExistence type="inferred from homology"/>
<dbReference type="InterPro" id="IPR045335">
    <property type="entry name" value="FtsQ_C_sf"/>
</dbReference>
<accession>A0A7W9BTN6</accession>
<dbReference type="InterPro" id="IPR026579">
    <property type="entry name" value="FtsQ"/>
</dbReference>
<gene>
    <name evidence="9" type="primary">ftsQ</name>
    <name evidence="12" type="ORF">FHS99_002423</name>
</gene>
<dbReference type="HAMAP" id="MF_00911">
    <property type="entry name" value="FtsQ_subfam"/>
    <property type="match status" value="1"/>
</dbReference>
<dbReference type="Gene3D" id="3.40.50.11690">
    <property type="entry name" value="Cell division protein FtsQ/DivIB"/>
    <property type="match status" value="1"/>
</dbReference>
<dbReference type="EMBL" id="JACIJR010000005">
    <property type="protein sequence ID" value="MBB5729927.1"/>
    <property type="molecule type" value="Genomic_DNA"/>
</dbReference>
<dbReference type="GO" id="GO:0032153">
    <property type="term" value="C:cell division site"/>
    <property type="evidence" value="ECO:0007669"/>
    <property type="project" value="UniProtKB-UniRule"/>
</dbReference>
<keyword evidence="5 9" id="KW-0812">Transmembrane</keyword>
<keyword evidence="8 9" id="KW-0131">Cell cycle</keyword>
<feature type="transmembrane region" description="Helical" evidence="9">
    <location>
        <begin position="53"/>
        <end position="73"/>
    </location>
</feature>
<reference evidence="12 13" key="1">
    <citation type="submission" date="2020-08" db="EMBL/GenBank/DDBJ databases">
        <title>Genomic Encyclopedia of Type Strains, Phase IV (KMG-IV): sequencing the most valuable type-strain genomes for metagenomic binning, comparative biology and taxonomic classification.</title>
        <authorList>
            <person name="Goeker M."/>
        </authorList>
    </citation>
    <scope>NUCLEOTIDE SEQUENCE [LARGE SCALE GENOMIC DNA]</scope>
    <source>
        <strain evidence="12 13">DSM 103336</strain>
    </source>
</reference>
<protein>
    <recommendedName>
        <fullName evidence="9">Cell division protein FtsQ</fullName>
    </recommendedName>
</protein>
<evidence type="ECO:0000256" key="8">
    <source>
        <dbReference type="ARBA" id="ARBA00023306"/>
    </source>
</evidence>
<comment type="subcellular location">
    <subcellularLocation>
        <location evidence="9">Cell inner membrane</location>
        <topology evidence="9">Single-pass type II membrane protein</topology>
    </subcellularLocation>
    <subcellularLocation>
        <location evidence="1">Membrane</location>
    </subcellularLocation>
    <text evidence="9">Localizes to the division septum.</text>
</comment>
<name>A0A7W9BTN6_9SPHN</name>
<dbReference type="Pfam" id="PF08478">
    <property type="entry name" value="POTRA_1"/>
    <property type="match status" value="1"/>
</dbReference>
<dbReference type="Proteomes" id="UP000546701">
    <property type="component" value="Unassembled WGS sequence"/>
</dbReference>
<comment type="caution">
    <text evidence="12">The sequence shown here is derived from an EMBL/GenBank/DDBJ whole genome shotgun (WGS) entry which is preliminary data.</text>
</comment>
<dbReference type="PANTHER" id="PTHR35851:SF1">
    <property type="entry name" value="CELL DIVISION PROTEIN FTSQ"/>
    <property type="match status" value="1"/>
</dbReference>
<dbReference type="InterPro" id="IPR013685">
    <property type="entry name" value="POTRA_FtsQ_type"/>
</dbReference>
<dbReference type="Gene3D" id="3.10.20.310">
    <property type="entry name" value="membrane protein fhac"/>
    <property type="match status" value="1"/>
</dbReference>
<evidence type="ECO:0000313" key="12">
    <source>
        <dbReference type="EMBL" id="MBB5729927.1"/>
    </source>
</evidence>
<evidence type="ECO:0000256" key="9">
    <source>
        <dbReference type="HAMAP-Rule" id="MF_00911"/>
    </source>
</evidence>
<keyword evidence="4 9" id="KW-0132">Cell division</keyword>
<dbReference type="GO" id="GO:0090529">
    <property type="term" value="P:cell septum assembly"/>
    <property type="evidence" value="ECO:0007669"/>
    <property type="project" value="InterPro"/>
</dbReference>
<evidence type="ECO:0000256" key="6">
    <source>
        <dbReference type="ARBA" id="ARBA00022989"/>
    </source>
</evidence>
<feature type="domain" description="POTRA" evidence="11">
    <location>
        <begin position="92"/>
        <end position="160"/>
    </location>
</feature>
<dbReference type="Pfam" id="PF03799">
    <property type="entry name" value="FtsQ_DivIB_C"/>
    <property type="match status" value="1"/>
</dbReference>
<dbReference type="PANTHER" id="PTHR35851">
    <property type="entry name" value="CELL DIVISION PROTEIN FTSQ"/>
    <property type="match status" value="1"/>
</dbReference>